<evidence type="ECO:0000256" key="3">
    <source>
        <dbReference type="ARBA" id="ARBA00022516"/>
    </source>
</evidence>
<feature type="transmembrane region" description="Helical" evidence="13">
    <location>
        <begin position="178"/>
        <end position="198"/>
    </location>
</feature>
<keyword evidence="11 12" id="KW-0275">Fatty acid biosynthesis</keyword>
<dbReference type="OrthoDB" id="10260134at2759"/>
<keyword evidence="6 13" id="KW-1133">Transmembrane helix</keyword>
<dbReference type="GeneID" id="113215510"/>
<dbReference type="KEGG" id="foc:113215510"/>
<evidence type="ECO:0000256" key="13">
    <source>
        <dbReference type="SAM" id="Phobius"/>
    </source>
</evidence>
<keyword evidence="4 12" id="KW-0812">Transmembrane</keyword>
<comment type="similarity">
    <text evidence="2 12">Belongs to the fatty acid desaturase type 1 family.</text>
</comment>
<dbReference type="AlphaFoldDB" id="A0A6J1TGT4"/>
<comment type="subcellular location">
    <subcellularLocation>
        <location evidence="1">Membrane</location>
        <topology evidence="1">Multi-pass membrane protein</topology>
    </subcellularLocation>
</comment>
<dbReference type="Proteomes" id="UP000504606">
    <property type="component" value="Unplaced"/>
</dbReference>
<dbReference type="PRINTS" id="PR00075">
    <property type="entry name" value="FACDDSATRASE"/>
</dbReference>
<evidence type="ECO:0000256" key="12">
    <source>
        <dbReference type="RuleBase" id="RU000581"/>
    </source>
</evidence>
<dbReference type="InterPro" id="IPR015876">
    <property type="entry name" value="Acyl-CoA_DS"/>
</dbReference>
<evidence type="ECO:0000256" key="2">
    <source>
        <dbReference type="ARBA" id="ARBA00009295"/>
    </source>
</evidence>
<evidence type="ECO:0000256" key="7">
    <source>
        <dbReference type="ARBA" id="ARBA00023002"/>
    </source>
</evidence>
<accession>A0A6J1TGT4</accession>
<keyword evidence="7 12" id="KW-0560">Oxidoreductase</keyword>
<dbReference type="GO" id="GO:0004768">
    <property type="term" value="F:stearoyl-CoA 9-desaturase activity"/>
    <property type="evidence" value="ECO:0007669"/>
    <property type="project" value="TreeGrafter"/>
</dbReference>
<evidence type="ECO:0000256" key="4">
    <source>
        <dbReference type="ARBA" id="ARBA00022692"/>
    </source>
</evidence>
<dbReference type="GO" id="GO:0005506">
    <property type="term" value="F:iron ion binding"/>
    <property type="evidence" value="ECO:0007669"/>
    <property type="project" value="TreeGrafter"/>
</dbReference>
<evidence type="ECO:0000256" key="6">
    <source>
        <dbReference type="ARBA" id="ARBA00022989"/>
    </source>
</evidence>
<comment type="domain">
    <text evidence="12">The histidine box domains are involved in binding the catalytic metal ions.</text>
</comment>
<proteinExistence type="inferred from homology"/>
<feature type="transmembrane region" description="Helical" evidence="13">
    <location>
        <begin position="31"/>
        <end position="51"/>
    </location>
</feature>
<feature type="domain" description="Fatty acid desaturase" evidence="14">
    <location>
        <begin position="58"/>
        <end position="276"/>
    </location>
</feature>
<evidence type="ECO:0000256" key="8">
    <source>
        <dbReference type="ARBA" id="ARBA00023004"/>
    </source>
</evidence>
<evidence type="ECO:0000259" key="14">
    <source>
        <dbReference type="Pfam" id="PF00487"/>
    </source>
</evidence>
<evidence type="ECO:0000256" key="5">
    <source>
        <dbReference type="ARBA" id="ARBA00022832"/>
    </source>
</evidence>
<evidence type="ECO:0000256" key="11">
    <source>
        <dbReference type="ARBA" id="ARBA00023160"/>
    </source>
</evidence>
<name>A0A6J1TGT4_FRAOC</name>
<evidence type="ECO:0000256" key="10">
    <source>
        <dbReference type="ARBA" id="ARBA00023136"/>
    </source>
</evidence>
<dbReference type="Pfam" id="PF00487">
    <property type="entry name" value="FA_desaturase"/>
    <property type="match status" value="1"/>
</dbReference>
<evidence type="ECO:0000256" key="9">
    <source>
        <dbReference type="ARBA" id="ARBA00023098"/>
    </source>
</evidence>
<sequence length="322" mass="37275">MDVSATTRQPVVAPLNSNADKPRNGFFKTAIVWQNVIGFLLLHIAAVYGAYLYIYEASWATKLFGFVCYWLSAKGTTMGAHRHYSHRTYKATLPLRLIIMFLSTLAGQNSLWVWVRDHRVHHKYSDTDADPHNSTRGLFFSHIGWLLLRKHPDVAEKGRKLDMSDLNADPLVMFQKRYYYQLYIACNSLLMLVPVFAWKETLWNSFMVTWLLRTTLLYHATWSINSFAHWGGTKPYDEKIRAAEEKWTALFSGGEGWHNYHHTFPMDYKASEYGMPFNSTKGVIDLFAKLGWAYDLKEVSGDAVFSRVERTGDGTRKFVWWG</sequence>
<gene>
    <name evidence="16" type="primary">LOC113215510</name>
</gene>
<keyword evidence="5" id="KW-0276">Fatty acid metabolism</keyword>
<comment type="cofactor">
    <cofactor evidence="12">
        <name>Fe(2+)</name>
        <dbReference type="ChEBI" id="CHEBI:29033"/>
    </cofactor>
</comment>
<evidence type="ECO:0000313" key="16">
    <source>
        <dbReference type="RefSeq" id="XP_026290930.1"/>
    </source>
</evidence>
<keyword evidence="8" id="KW-0408">Iron</keyword>
<protein>
    <submittedName>
        <fullName evidence="16">Acyl-CoA Delta-9 desaturase-like</fullName>
    </submittedName>
</protein>
<dbReference type="PANTHER" id="PTHR11351">
    <property type="entry name" value="ACYL-COA DESATURASE"/>
    <property type="match status" value="1"/>
</dbReference>
<feature type="transmembrane region" description="Helical" evidence="13">
    <location>
        <begin position="93"/>
        <end position="115"/>
    </location>
</feature>
<dbReference type="InterPro" id="IPR005804">
    <property type="entry name" value="FA_desaturase_dom"/>
</dbReference>
<dbReference type="GO" id="GO:0006636">
    <property type="term" value="P:unsaturated fatty acid biosynthetic process"/>
    <property type="evidence" value="ECO:0007669"/>
    <property type="project" value="TreeGrafter"/>
</dbReference>
<organism evidence="15 16">
    <name type="scientific">Frankliniella occidentalis</name>
    <name type="common">Western flower thrips</name>
    <name type="synonym">Euthrips occidentalis</name>
    <dbReference type="NCBI Taxonomy" id="133901"/>
    <lineage>
        <taxon>Eukaryota</taxon>
        <taxon>Metazoa</taxon>
        <taxon>Ecdysozoa</taxon>
        <taxon>Arthropoda</taxon>
        <taxon>Hexapoda</taxon>
        <taxon>Insecta</taxon>
        <taxon>Pterygota</taxon>
        <taxon>Neoptera</taxon>
        <taxon>Paraneoptera</taxon>
        <taxon>Thysanoptera</taxon>
        <taxon>Terebrantia</taxon>
        <taxon>Thripoidea</taxon>
        <taxon>Thripidae</taxon>
        <taxon>Frankliniella</taxon>
    </lineage>
</organism>
<evidence type="ECO:0000256" key="1">
    <source>
        <dbReference type="ARBA" id="ARBA00004141"/>
    </source>
</evidence>
<keyword evidence="3 12" id="KW-0444">Lipid biosynthesis</keyword>
<evidence type="ECO:0000313" key="15">
    <source>
        <dbReference type="Proteomes" id="UP000504606"/>
    </source>
</evidence>
<keyword evidence="15" id="KW-1185">Reference proteome</keyword>
<dbReference type="PANTHER" id="PTHR11351:SF92">
    <property type="entry name" value="ACYL-COA DESATURASE 2-LIKE PROTEIN"/>
    <property type="match status" value="1"/>
</dbReference>
<dbReference type="GO" id="GO:0005789">
    <property type="term" value="C:endoplasmic reticulum membrane"/>
    <property type="evidence" value="ECO:0007669"/>
    <property type="project" value="TreeGrafter"/>
</dbReference>
<keyword evidence="9" id="KW-0443">Lipid metabolism</keyword>
<reference evidence="16" key="1">
    <citation type="submission" date="2025-08" db="UniProtKB">
        <authorList>
            <consortium name="RefSeq"/>
        </authorList>
    </citation>
    <scope>IDENTIFICATION</scope>
    <source>
        <tissue evidence="16">Whole organism</tissue>
    </source>
</reference>
<dbReference type="RefSeq" id="XP_026290930.1">
    <property type="nucleotide sequence ID" value="XM_026435145.2"/>
</dbReference>
<keyword evidence="10 13" id="KW-0472">Membrane</keyword>
<dbReference type="CDD" id="cd03505">
    <property type="entry name" value="Delta9-FADS-like"/>
    <property type="match status" value="1"/>
</dbReference>